<organism evidence="1 2">
    <name type="scientific">Prevotella heparinolytica</name>
    <dbReference type="NCBI Taxonomy" id="28113"/>
    <lineage>
        <taxon>Bacteria</taxon>
        <taxon>Pseudomonadati</taxon>
        <taxon>Bacteroidota</taxon>
        <taxon>Bacteroidia</taxon>
        <taxon>Bacteroidales</taxon>
        <taxon>Bacteroidaceae</taxon>
        <taxon>Bacteroides</taxon>
    </lineage>
</organism>
<proteinExistence type="predicted"/>
<accession>A0A3P2AB29</accession>
<evidence type="ECO:0008006" key="3">
    <source>
        <dbReference type="Google" id="ProtNLM"/>
    </source>
</evidence>
<dbReference type="Proteomes" id="UP000279562">
    <property type="component" value="Unassembled WGS sequence"/>
</dbReference>
<keyword evidence="2" id="KW-1185">Reference proteome</keyword>
<sequence length="295" mass="33373">MKAHILLTITMVLLCFTAKGQQDTIYLDSTMKQVKKRSKATECAVIQSEENGIKLVNFYSLNGKLQRSSEYKRFGKKREEQVLHGATSYKFSNTPNQDSLTVFYTNNTRNGGATFYYPTGEVMAKALYKNGQLNGPLQQYYENGKTKRIEIYEKNRSRGGKYFAPDSTLLDFTPFYKEAEYVGGEQELYKTLSKVVHPSTQLLQDMNDKKQFSVVATLGIVVNPEGQVVDFMVLNTSNPKFNEESFPKIIDLLNHTGFIPGEINGKKVTTTLALREPVICSISSQTIVTKKIRTF</sequence>
<protein>
    <recommendedName>
        <fullName evidence="3">TonB C-terminal domain-containing protein</fullName>
    </recommendedName>
</protein>
<dbReference type="RefSeq" id="WP_125238522.1">
    <property type="nucleotide sequence ID" value="NZ_CAMEHQ010000024.1"/>
</dbReference>
<evidence type="ECO:0000313" key="2">
    <source>
        <dbReference type="Proteomes" id="UP000279562"/>
    </source>
</evidence>
<name>A0A3P2AB29_9BACE</name>
<reference evidence="1 2" key="1">
    <citation type="submission" date="2018-11" db="EMBL/GenBank/DDBJ databases">
        <title>Genomes From Bacteria Associated with the Canine Oral Cavity: a Test Case for Automated Genome-Based Taxonomic Assignment.</title>
        <authorList>
            <person name="Coil D.A."/>
            <person name="Jospin G."/>
            <person name="Darling A.E."/>
            <person name="Wallis C."/>
            <person name="Davis I.J."/>
            <person name="Harris S."/>
            <person name="Eisen J.A."/>
            <person name="Holcombe L.J."/>
            <person name="O'Flynn C."/>
        </authorList>
    </citation>
    <scope>NUCLEOTIDE SEQUENCE [LARGE SCALE GENOMIC DNA]</scope>
    <source>
        <strain evidence="1 2">OH1047_COT-310</strain>
    </source>
</reference>
<dbReference type="InterPro" id="IPR011652">
    <property type="entry name" value="MORN_2"/>
</dbReference>
<dbReference type="EMBL" id="RQYF01000008">
    <property type="protein sequence ID" value="RRD92637.1"/>
    <property type="molecule type" value="Genomic_DNA"/>
</dbReference>
<gene>
    <name evidence="1" type="ORF">EII33_03280</name>
</gene>
<dbReference type="AlphaFoldDB" id="A0A3P2AB29"/>
<dbReference type="Pfam" id="PF07661">
    <property type="entry name" value="MORN_2"/>
    <property type="match status" value="2"/>
</dbReference>
<dbReference type="SUPFAM" id="SSF82185">
    <property type="entry name" value="Histone H3 K4-specific methyltransferase SET7/9 N-terminal domain"/>
    <property type="match status" value="1"/>
</dbReference>
<comment type="caution">
    <text evidence="1">The sequence shown here is derived from an EMBL/GenBank/DDBJ whole genome shotgun (WGS) entry which is preliminary data.</text>
</comment>
<evidence type="ECO:0000313" key="1">
    <source>
        <dbReference type="EMBL" id="RRD92637.1"/>
    </source>
</evidence>
<dbReference type="Gene3D" id="2.20.110.10">
    <property type="entry name" value="Histone H3 K4-specific methyltransferase SET7/9 N-terminal domain"/>
    <property type="match status" value="1"/>
</dbReference>